<organism evidence="2">
    <name type="scientific">Arundo donax</name>
    <name type="common">Giant reed</name>
    <name type="synonym">Donax arundinaceus</name>
    <dbReference type="NCBI Taxonomy" id="35708"/>
    <lineage>
        <taxon>Eukaryota</taxon>
        <taxon>Viridiplantae</taxon>
        <taxon>Streptophyta</taxon>
        <taxon>Embryophyta</taxon>
        <taxon>Tracheophyta</taxon>
        <taxon>Spermatophyta</taxon>
        <taxon>Magnoliopsida</taxon>
        <taxon>Liliopsida</taxon>
        <taxon>Poales</taxon>
        <taxon>Poaceae</taxon>
        <taxon>PACMAD clade</taxon>
        <taxon>Arundinoideae</taxon>
        <taxon>Arundineae</taxon>
        <taxon>Arundo</taxon>
    </lineage>
</organism>
<keyword evidence="1" id="KW-1133">Transmembrane helix</keyword>
<name>A0A0A9B0T5_ARUDO</name>
<evidence type="ECO:0000313" key="2">
    <source>
        <dbReference type="EMBL" id="JAD52947.1"/>
    </source>
</evidence>
<proteinExistence type="predicted"/>
<dbReference type="EMBL" id="GBRH01244948">
    <property type="protein sequence ID" value="JAD52947.1"/>
    <property type="molecule type" value="Transcribed_RNA"/>
</dbReference>
<sequence>MRGSSPGLLVLYQILVTTMMMLMSSKDTDSRKLHKMIVFLLI</sequence>
<feature type="transmembrane region" description="Helical" evidence="1">
    <location>
        <begin position="6"/>
        <end position="25"/>
    </location>
</feature>
<dbReference type="AlphaFoldDB" id="A0A0A9B0T5"/>
<reference evidence="2" key="2">
    <citation type="journal article" date="2015" name="Data Brief">
        <title>Shoot transcriptome of the giant reed, Arundo donax.</title>
        <authorList>
            <person name="Barrero R.A."/>
            <person name="Guerrero F.D."/>
            <person name="Moolhuijzen P."/>
            <person name="Goolsby J.A."/>
            <person name="Tidwell J."/>
            <person name="Bellgard S.E."/>
            <person name="Bellgard M.I."/>
        </authorList>
    </citation>
    <scope>NUCLEOTIDE SEQUENCE</scope>
    <source>
        <tissue evidence="2">Shoot tissue taken approximately 20 cm above the soil surface</tissue>
    </source>
</reference>
<evidence type="ECO:0000256" key="1">
    <source>
        <dbReference type="SAM" id="Phobius"/>
    </source>
</evidence>
<keyword evidence="1" id="KW-0812">Transmembrane</keyword>
<protein>
    <submittedName>
        <fullName evidence="2">Uncharacterized protein</fullName>
    </submittedName>
</protein>
<accession>A0A0A9B0T5</accession>
<reference evidence="2" key="1">
    <citation type="submission" date="2014-09" db="EMBL/GenBank/DDBJ databases">
        <authorList>
            <person name="Magalhaes I.L.F."/>
            <person name="Oliveira U."/>
            <person name="Santos F.R."/>
            <person name="Vidigal T.H.D.A."/>
            <person name="Brescovit A.D."/>
            <person name="Santos A.J."/>
        </authorList>
    </citation>
    <scope>NUCLEOTIDE SEQUENCE</scope>
    <source>
        <tissue evidence="2">Shoot tissue taken approximately 20 cm above the soil surface</tissue>
    </source>
</reference>
<keyword evidence="1" id="KW-0472">Membrane</keyword>